<dbReference type="KEGG" id="hai:109387795"/>
<comment type="similarity">
    <text evidence="3">Belongs to the AB hydrolase superfamily. LDAH family.</text>
</comment>
<evidence type="ECO:0000256" key="3">
    <source>
        <dbReference type="ARBA" id="ARBA00008300"/>
    </source>
</evidence>
<dbReference type="GO" id="GO:0005811">
    <property type="term" value="C:lipid droplet"/>
    <property type="evidence" value="ECO:0007669"/>
    <property type="project" value="UniProtKB-SubCell"/>
</dbReference>
<dbReference type="CTD" id="60526"/>
<evidence type="ECO:0000256" key="7">
    <source>
        <dbReference type="ARBA" id="ARBA00022824"/>
    </source>
</evidence>
<dbReference type="RefSeq" id="XP_019507480.1">
    <property type="nucleotide sequence ID" value="XM_019651935.1"/>
</dbReference>
<proteinExistence type="inferred from homology"/>
<dbReference type="FunFam" id="3.40.50.1820:FF:000068">
    <property type="entry name" value="Lipid droplet associated hydrolase"/>
    <property type="match status" value="1"/>
</dbReference>
<name>A0A8B7S3G3_HIPAR</name>
<dbReference type="GO" id="GO:0005783">
    <property type="term" value="C:endoplasmic reticulum"/>
    <property type="evidence" value="ECO:0007669"/>
    <property type="project" value="UniProtKB-SubCell"/>
</dbReference>
<keyword evidence="6 12" id="KW-0378">Hydrolase</keyword>
<reference evidence="12 13" key="1">
    <citation type="submission" date="2025-04" db="UniProtKB">
        <authorList>
            <consortium name="RefSeq"/>
        </authorList>
    </citation>
    <scope>IDENTIFICATION</scope>
    <source>
        <tissue evidence="12 13">Muscle</tissue>
    </source>
</reference>
<dbReference type="OrthoDB" id="448051at2759"/>
<keyword evidence="5" id="KW-0551">Lipid droplet</keyword>
<dbReference type="GeneID" id="109387795"/>
<dbReference type="PANTHER" id="PTHR13390:SF0">
    <property type="entry name" value="LIPID DROPLET-ASSOCIATED HYDROLASE"/>
    <property type="match status" value="1"/>
</dbReference>
<protein>
    <recommendedName>
        <fullName evidence="4">Lipid droplet-associated hydrolase</fullName>
        <ecNumber evidence="9">3.1.1.13</ecNumber>
    </recommendedName>
    <alternativeName>
        <fullName evidence="8">Lipid droplet-associated serine hydrolase</fullName>
    </alternativeName>
</protein>
<dbReference type="EC" id="3.1.1.13" evidence="9"/>
<evidence type="ECO:0000313" key="13">
    <source>
        <dbReference type="RefSeq" id="XP_019507549.1"/>
    </source>
</evidence>
<evidence type="ECO:0000256" key="8">
    <source>
        <dbReference type="ARBA" id="ARBA00031924"/>
    </source>
</evidence>
<keyword evidence="7" id="KW-0256">Endoplasmic reticulum</keyword>
<organism evidence="11 13">
    <name type="scientific">Hipposideros armiger</name>
    <name type="common">Great Himalayan leaf-nosed bat</name>
    <dbReference type="NCBI Taxonomy" id="186990"/>
    <lineage>
        <taxon>Eukaryota</taxon>
        <taxon>Metazoa</taxon>
        <taxon>Chordata</taxon>
        <taxon>Craniata</taxon>
        <taxon>Vertebrata</taxon>
        <taxon>Euteleostomi</taxon>
        <taxon>Mammalia</taxon>
        <taxon>Eutheria</taxon>
        <taxon>Laurasiatheria</taxon>
        <taxon>Chiroptera</taxon>
        <taxon>Yinpterochiroptera</taxon>
        <taxon>Rhinolophoidea</taxon>
        <taxon>Hipposideridae</taxon>
        <taxon>Hipposideros</taxon>
    </lineage>
</organism>
<evidence type="ECO:0000256" key="2">
    <source>
        <dbReference type="ARBA" id="ARBA00004502"/>
    </source>
</evidence>
<evidence type="ECO:0000256" key="9">
    <source>
        <dbReference type="ARBA" id="ARBA00039150"/>
    </source>
</evidence>
<sequence>MDSEIKEDISVHEEFILCCGVETQVLKCGPWTALVNDQTANRPKLLIFIITGNPGFSAFYVPFAKALHSLTNRRFPVWIISQAGHSLTPKDKKILRTLDDPNAQEIKDVYGLSGQVEHKVAFLRTHVPKEMKLVLVCHSIGAYIALQVLKRAPELPIIRSFMLFPTIERMAESPNGRIATPLLCWLRYVFYVPGYLLLKPCPARIKSWLIRLALQVMNVQSEISLLNVLEPFCLVNVAYLGSQEMMEVVKRDDETIKEHLSKLTFYYGTIDPWCPKEYYEDIKKHFPKGDIRLCEKKIPHAFVFRFHQEMADMVAGWLKDDLSKIEKVTQGNKD</sequence>
<evidence type="ECO:0000256" key="4">
    <source>
        <dbReference type="ARBA" id="ARBA00019242"/>
    </source>
</evidence>
<dbReference type="PANTHER" id="PTHR13390">
    <property type="entry name" value="LIPASE"/>
    <property type="match status" value="1"/>
</dbReference>
<dbReference type="GO" id="GO:0042632">
    <property type="term" value="P:cholesterol homeostasis"/>
    <property type="evidence" value="ECO:0007669"/>
    <property type="project" value="UniProtKB-ARBA"/>
</dbReference>
<evidence type="ECO:0000313" key="12">
    <source>
        <dbReference type="RefSeq" id="XP_019507480.1"/>
    </source>
</evidence>
<dbReference type="AlphaFoldDB" id="A0A8B7S3G3"/>
<evidence type="ECO:0000256" key="6">
    <source>
        <dbReference type="ARBA" id="ARBA00022801"/>
    </source>
</evidence>
<evidence type="ECO:0000256" key="5">
    <source>
        <dbReference type="ARBA" id="ARBA00022677"/>
    </source>
</evidence>
<keyword evidence="11" id="KW-1185">Reference proteome</keyword>
<dbReference type="Gene3D" id="3.40.50.1820">
    <property type="entry name" value="alpha/beta hydrolase"/>
    <property type="match status" value="1"/>
</dbReference>
<evidence type="ECO:0000313" key="11">
    <source>
        <dbReference type="Proteomes" id="UP000694851"/>
    </source>
</evidence>
<evidence type="ECO:0000256" key="10">
    <source>
        <dbReference type="ARBA" id="ARBA00049527"/>
    </source>
</evidence>
<dbReference type="Proteomes" id="UP000694851">
    <property type="component" value="Unplaced"/>
</dbReference>
<dbReference type="GO" id="GO:0160077">
    <property type="term" value="P:lipid droplet fusion"/>
    <property type="evidence" value="ECO:0007669"/>
    <property type="project" value="UniProtKB-ARBA"/>
</dbReference>
<dbReference type="InterPro" id="IPR029058">
    <property type="entry name" value="AB_hydrolase_fold"/>
</dbReference>
<comment type="catalytic activity">
    <reaction evidence="10">
        <text>a cholesterol ester + H2O = cholesterol + a fatty acid + H(+)</text>
        <dbReference type="Rhea" id="RHEA:36403"/>
        <dbReference type="ChEBI" id="CHEBI:15377"/>
        <dbReference type="ChEBI" id="CHEBI:15378"/>
        <dbReference type="ChEBI" id="CHEBI:16113"/>
        <dbReference type="ChEBI" id="CHEBI:17002"/>
        <dbReference type="ChEBI" id="CHEBI:28868"/>
        <dbReference type="EC" id="3.1.1.13"/>
    </reaction>
    <physiologicalReaction direction="left-to-right" evidence="10">
        <dbReference type="Rhea" id="RHEA:36404"/>
    </physiologicalReaction>
</comment>
<accession>A0A8B7S3G3</accession>
<evidence type="ECO:0000256" key="1">
    <source>
        <dbReference type="ARBA" id="ARBA00004240"/>
    </source>
</evidence>
<gene>
    <name evidence="12 13" type="primary">LDAH</name>
</gene>
<comment type="subcellular location">
    <subcellularLocation>
        <location evidence="1">Endoplasmic reticulum</location>
    </subcellularLocation>
    <subcellularLocation>
        <location evidence="2">Lipid droplet</location>
    </subcellularLocation>
</comment>
<dbReference type="InterPro" id="IPR019363">
    <property type="entry name" value="LDAH"/>
</dbReference>
<dbReference type="GO" id="GO:0004771">
    <property type="term" value="F:sterol ester esterase activity"/>
    <property type="evidence" value="ECO:0007669"/>
    <property type="project" value="UniProtKB-EC"/>
</dbReference>
<dbReference type="SUPFAM" id="SSF53474">
    <property type="entry name" value="alpha/beta-Hydrolases"/>
    <property type="match status" value="1"/>
</dbReference>
<dbReference type="GO" id="GO:0019915">
    <property type="term" value="P:lipid storage"/>
    <property type="evidence" value="ECO:0007669"/>
    <property type="project" value="InterPro"/>
</dbReference>
<dbReference type="RefSeq" id="XP_019507549.1">
    <property type="nucleotide sequence ID" value="XM_019652004.1"/>
</dbReference>
<dbReference type="ESTHER" id="hipar-a0a8b7s3g3">
    <property type="family name" value="LIDHydrolase"/>
</dbReference>
<dbReference type="Pfam" id="PF10230">
    <property type="entry name" value="LIDHydrolase"/>
    <property type="match status" value="1"/>
</dbReference>
<dbReference type="GO" id="GO:0035356">
    <property type="term" value="P:intracellular triglyceride homeostasis"/>
    <property type="evidence" value="ECO:0007669"/>
    <property type="project" value="UniProtKB-ARBA"/>
</dbReference>